<name>A0A9E7FSS4_9LILI</name>
<accession>A0A9E7FSS4</accession>
<dbReference type="AlphaFoldDB" id="A0A9E7FSS4"/>
<protein>
    <submittedName>
        <fullName evidence="1">Uncharacterized protein</fullName>
    </submittedName>
</protein>
<gene>
    <name evidence="1" type="ORF">MUK42_36466</name>
</gene>
<proteinExistence type="predicted"/>
<dbReference type="EMBL" id="CP097506">
    <property type="protein sequence ID" value="URD99696.1"/>
    <property type="molecule type" value="Genomic_DNA"/>
</dbReference>
<evidence type="ECO:0000313" key="1">
    <source>
        <dbReference type="EMBL" id="URD99696.1"/>
    </source>
</evidence>
<keyword evidence="2" id="KW-1185">Reference proteome</keyword>
<reference evidence="1" key="1">
    <citation type="submission" date="2022-05" db="EMBL/GenBank/DDBJ databases">
        <title>The Musa troglodytarum L. genome provides insights into the mechanism of non-climacteric behaviour and enrichment of carotenoids.</title>
        <authorList>
            <person name="Wang J."/>
        </authorList>
    </citation>
    <scope>NUCLEOTIDE SEQUENCE</scope>
    <source>
        <tissue evidence="1">Leaf</tissue>
    </source>
</reference>
<dbReference type="Proteomes" id="UP001055439">
    <property type="component" value="Chromosome 4"/>
</dbReference>
<organism evidence="1 2">
    <name type="scientific">Musa troglodytarum</name>
    <name type="common">fe'i banana</name>
    <dbReference type="NCBI Taxonomy" id="320322"/>
    <lineage>
        <taxon>Eukaryota</taxon>
        <taxon>Viridiplantae</taxon>
        <taxon>Streptophyta</taxon>
        <taxon>Embryophyta</taxon>
        <taxon>Tracheophyta</taxon>
        <taxon>Spermatophyta</taxon>
        <taxon>Magnoliopsida</taxon>
        <taxon>Liliopsida</taxon>
        <taxon>Zingiberales</taxon>
        <taxon>Musaceae</taxon>
        <taxon>Musa</taxon>
    </lineage>
</organism>
<evidence type="ECO:0000313" key="2">
    <source>
        <dbReference type="Proteomes" id="UP001055439"/>
    </source>
</evidence>
<sequence>MPFVFHIHRIIGVAKSRLSTLLELKIGVCSCRIE</sequence>